<feature type="compositionally biased region" description="Basic and acidic residues" evidence="1">
    <location>
        <begin position="514"/>
        <end position="538"/>
    </location>
</feature>
<sequence length="560" mass="61334">MALRRQSLSPASNLLRNSRLFAIPNPLPRPAVGETSGSGSQKGSDSATTPYPTHQAITTTKSSLARGDWGLKRAIPARSRIVQTSNPVLRINQLDTIEHITDYDSAADHVRTREKFEELGIPMMRDLEFTHGTGMTATKPKSAFEERADTTAYDSDKSLDDAGLFLEAIKESSRNNIKKAKKGKGKAQFTPFTPPAPDAAPRDNRRWKHEGPWLPGMSADEFSDYVSRELLKRRGEFNGYLREYVKGEIYAQRKVAARKASAQSEEGMPLDAAEAEALNAKQEAEWSAISKEDIANGIRVLRREAALDPWHSNLVKKLIIPFLRLPPMKLQDVTYNQSASEYVVNQKRFTGDTTPLSTHPSAGLGYLRTNAHLANHPILGPQAKHTPVPARVVQPIETSTNKADYARLGVAGFVANDEWRAAASRTQNSRSDVYNIDIHTPGGRKVPVHPQYAAVSNSGRIHLRLTRAVGAEVAVSRGELEDKPPAREFSSRDPLADLGGVGAAAPAAAGEDSAQAKDLQRLVEKLAKRREQKERKGEVPASEPFRPGQGFEGVGEAVGR</sequence>
<dbReference type="Proteomes" id="UP000240883">
    <property type="component" value="Unassembled WGS sequence"/>
</dbReference>
<dbReference type="PANTHER" id="PTHR28058:SF1">
    <property type="entry name" value="SMALL RIBOSOMAL SUBUNIT PROTEIN BS1M"/>
    <property type="match status" value="1"/>
</dbReference>
<evidence type="ECO:0000256" key="1">
    <source>
        <dbReference type="SAM" id="MobiDB-lite"/>
    </source>
</evidence>
<name>A0A2T2NVK1_CORCC</name>
<dbReference type="AlphaFoldDB" id="A0A2T2NVK1"/>
<accession>A0A2T2NVK1</accession>
<dbReference type="GO" id="GO:0005763">
    <property type="term" value="C:mitochondrial small ribosomal subunit"/>
    <property type="evidence" value="ECO:0007669"/>
    <property type="project" value="TreeGrafter"/>
</dbReference>
<protein>
    <submittedName>
        <fullName evidence="2">Uncharacterized protein</fullName>
    </submittedName>
</protein>
<evidence type="ECO:0000313" key="3">
    <source>
        <dbReference type="Proteomes" id="UP000240883"/>
    </source>
</evidence>
<organism evidence="2 3">
    <name type="scientific">Corynespora cassiicola Philippines</name>
    <dbReference type="NCBI Taxonomy" id="1448308"/>
    <lineage>
        <taxon>Eukaryota</taxon>
        <taxon>Fungi</taxon>
        <taxon>Dikarya</taxon>
        <taxon>Ascomycota</taxon>
        <taxon>Pezizomycotina</taxon>
        <taxon>Dothideomycetes</taxon>
        <taxon>Pleosporomycetidae</taxon>
        <taxon>Pleosporales</taxon>
        <taxon>Corynesporascaceae</taxon>
        <taxon>Corynespora</taxon>
    </lineage>
</organism>
<dbReference type="InterPro" id="IPR016712">
    <property type="entry name" value="Rbsml_bS1m-like"/>
</dbReference>
<feature type="region of interest" description="Disordered" evidence="1">
    <location>
        <begin position="23"/>
        <end position="55"/>
    </location>
</feature>
<gene>
    <name evidence="2" type="ORF">BS50DRAFT_341665</name>
</gene>
<dbReference type="EMBL" id="KZ678133">
    <property type="protein sequence ID" value="PSN69420.1"/>
    <property type="molecule type" value="Genomic_DNA"/>
</dbReference>
<dbReference type="STRING" id="1448308.A0A2T2NVK1"/>
<feature type="region of interest" description="Disordered" evidence="1">
    <location>
        <begin position="176"/>
        <end position="205"/>
    </location>
</feature>
<feature type="compositionally biased region" description="Basic and acidic residues" evidence="1">
    <location>
        <begin position="478"/>
        <end position="495"/>
    </location>
</feature>
<dbReference type="PANTHER" id="PTHR28058">
    <property type="entry name" value="37S RIBOSOMAL PROTEIN MRP51, MITOCHONDRIAL"/>
    <property type="match status" value="1"/>
</dbReference>
<dbReference type="OrthoDB" id="3913595at2759"/>
<feature type="compositionally biased region" description="Polar residues" evidence="1">
    <location>
        <begin position="35"/>
        <end position="55"/>
    </location>
</feature>
<dbReference type="GO" id="GO:0070124">
    <property type="term" value="P:mitochondrial translational initiation"/>
    <property type="evidence" value="ECO:0007669"/>
    <property type="project" value="TreeGrafter"/>
</dbReference>
<feature type="region of interest" description="Disordered" evidence="1">
    <location>
        <begin position="476"/>
        <end position="560"/>
    </location>
</feature>
<feature type="compositionally biased region" description="Gly residues" evidence="1">
    <location>
        <begin position="550"/>
        <end position="560"/>
    </location>
</feature>
<keyword evidence="3" id="KW-1185">Reference proteome</keyword>
<dbReference type="GO" id="GO:0003735">
    <property type="term" value="F:structural constituent of ribosome"/>
    <property type="evidence" value="ECO:0007669"/>
    <property type="project" value="TreeGrafter"/>
</dbReference>
<proteinExistence type="predicted"/>
<dbReference type="Pfam" id="PF11709">
    <property type="entry name" value="Mit_ribos_Mrp51"/>
    <property type="match status" value="1"/>
</dbReference>
<feature type="compositionally biased region" description="Basic residues" evidence="1">
    <location>
        <begin position="176"/>
        <end position="185"/>
    </location>
</feature>
<reference evidence="2 3" key="1">
    <citation type="journal article" date="2018" name="Front. Microbiol.">
        <title>Genome-Wide Analysis of Corynespora cassiicola Leaf Fall Disease Putative Effectors.</title>
        <authorList>
            <person name="Lopez D."/>
            <person name="Ribeiro S."/>
            <person name="Label P."/>
            <person name="Fumanal B."/>
            <person name="Venisse J.S."/>
            <person name="Kohler A."/>
            <person name="de Oliveira R.R."/>
            <person name="Labutti K."/>
            <person name="Lipzen A."/>
            <person name="Lail K."/>
            <person name="Bauer D."/>
            <person name="Ohm R.A."/>
            <person name="Barry K.W."/>
            <person name="Spatafora J."/>
            <person name="Grigoriev I.V."/>
            <person name="Martin F.M."/>
            <person name="Pujade-Renaud V."/>
        </authorList>
    </citation>
    <scope>NUCLEOTIDE SEQUENCE [LARGE SCALE GENOMIC DNA]</scope>
    <source>
        <strain evidence="2 3">Philippines</strain>
    </source>
</reference>
<evidence type="ECO:0000313" key="2">
    <source>
        <dbReference type="EMBL" id="PSN69420.1"/>
    </source>
</evidence>